<keyword evidence="2" id="KW-0378">Hydrolase</keyword>
<evidence type="ECO:0000256" key="3">
    <source>
        <dbReference type="PIRSR" id="PIRSR605511-1"/>
    </source>
</evidence>
<organism evidence="6 7">
    <name type="scientific">Mycolicibacterium moriokaense</name>
    <dbReference type="NCBI Taxonomy" id="39691"/>
    <lineage>
        <taxon>Bacteria</taxon>
        <taxon>Bacillati</taxon>
        <taxon>Actinomycetota</taxon>
        <taxon>Actinomycetes</taxon>
        <taxon>Mycobacteriales</taxon>
        <taxon>Mycobacteriaceae</taxon>
        <taxon>Mycolicibacterium</taxon>
    </lineage>
</organism>
<evidence type="ECO:0000313" key="6">
    <source>
        <dbReference type="EMBL" id="PXX06047.1"/>
    </source>
</evidence>
<proteinExistence type="inferred from homology"/>
<dbReference type="PANTHER" id="PTHR47572:SF4">
    <property type="entry name" value="LACTONASE DRP35"/>
    <property type="match status" value="1"/>
</dbReference>
<evidence type="ECO:0000256" key="4">
    <source>
        <dbReference type="PIRSR" id="PIRSR605511-2"/>
    </source>
</evidence>
<dbReference type="RefSeq" id="WP_110318099.1">
    <property type="nucleotide sequence ID" value="NZ_QJJU01000015.1"/>
</dbReference>
<protein>
    <submittedName>
        <fullName evidence="6">Sugar lactone lactonase YvrE</fullName>
    </submittedName>
</protein>
<feature type="binding site" evidence="4">
    <location>
        <position position="96"/>
    </location>
    <ligand>
        <name>substrate</name>
    </ligand>
</feature>
<evidence type="ECO:0000259" key="5">
    <source>
        <dbReference type="Pfam" id="PF08450"/>
    </source>
</evidence>
<dbReference type="GO" id="GO:0046872">
    <property type="term" value="F:metal ion binding"/>
    <property type="evidence" value="ECO:0007669"/>
    <property type="project" value="UniProtKB-KW"/>
</dbReference>
<dbReference type="SUPFAM" id="SSF63829">
    <property type="entry name" value="Calcium-dependent phosphotriesterase"/>
    <property type="match status" value="1"/>
</dbReference>
<feature type="binding site" evidence="4">
    <location>
        <position position="192"/>
    </location>
    <ligand>
        <name>a divalent metal cation</name>
        <dbReference type="ChEBI" id="CHEBI:60240"/>
    </ligand>
</feature>
<dbReference type="OrthoDB" id="2633250at2"/>
<keyword evidence="4" id="KW-0479">Metal-binding</keyword>
<evidence type="ECO:0000256" key="1">
    <source>
        <dbReference type="ARBA" id="ARBA00008853"/>
    </source>
</evidence>
<evidence type="ECO:0000313" key="7">
    <source>
        <dbReference type="Proteomes" id="UP000247781"/>
    </source>
</evidence>
<dbReference type="InterPro" id="IPR013658">
    <property type="entry name" value="SGL"/>
</dbReference>
<feature type="active site" description="Proton donor/acceptor" evidence="3">
    <location>
        <position position="192"/>
    </location>
</feature>
<dbReference type="EMBL" id="QJJU01000015">
    <property type="protein sequence ID" value="PXX06047.1"/>
    <property type="molecule type" value="Genomic_DNA"/>
</dbReference>
<comment type="similarity">
    <text evidence="1">Belongs to the SMP-30/CGR1 family.</text>
</comment>
<dbReference type="AlphaFoldDB" id="A0A318HCW7"/>
<dbReference type="Pfam" id="PF08450">
    <property type="entry name" value="SGL"/>
    <property type="match status" value="1"/>
</dbReference>
<dbReference type="InterPro" id="IPR011042">
    <property type="entry name" value="6-blade_b-propeller_TolB-like"/>
</dbReference>
<feature type="binding site" evidence="4">
    <location>
        <position position="114"/>
    </location>
    <ligand>
        <name>substrate</name>
    </ligand>
</feature>
<keyword evidence="4" id="KW-0862">Zinc</keyword>
<keyword evidence="7" id="KW-1185">Reference proteome</keyword>
<comment type="caution">
    <text evidence="6">The sequence shown here is derived from an EMBL/GenBank/DDBJ whole genome shotgun (WGS) entry which is preliminary data.</text>
</comment>
<comment type="cofactor">
    <cofactor evidence="4">
        <name>Zn(2+)</name>
        <dbReference type="ChEBI" id="CHEBI:29105"/>
    </cofactor>
    <text evidence="4">Binds 1 divalent metal cation per subunit.</text>
</comment>
<dbReference type="Gene3D" id="2.120.10.30">
    <property type="entry name" value="TolB, C-terminal domain"/>
    <property type="match status" value="1"/>
</dbReference>
<gene>
    <name evidence="6" type="ORF">C8E89_11595</name>
</gene>
<dbReference type="InterPro" id="IPR051262">
    <property type="entry name" value="SMP-30/CGR1_Lactonase"/>
</dbReference>
<name>A0A318HCW7_9MYCO</name>
<feature type="binding site" evidence="4">
    <location>
        <position position="15"/>
    </location>
    <ligand>
        <name>a divalent metal cation</name>
        <dbReference type="ChEBI" id="CHEBI:60240"/>
    </ligand>
</feature>
<dbReference type="Proteomes" id="UP000247781">
    <property type="component" value="Unassembled WGS sequence"/>
</dbReference>
<evidence type="ECO:0000256" key="2">
    <source>
        <dbReference type="ARBA" id="ARBA00022801"/>
    </source>
</evidence>
<sequence length="272" mass="29196">MQEITSLITGRAFLEGPRWHEGALFVSDMHGDAVLRVTEQGDVSTVVEIEQPSGLGWLPDGSLLVCAMARRCVMRFDGSRLMVHADLTSLAPFEINDMCVDRYGHAFVGQFGYDMWGGGAPTEAPLLRVDPDGTAREVADDLRMANGMVITADQSTLLVAESWGKRITGFDLGNDGTVSNRRVWADLDDYPDGIGIDAEDRVWVASPVSDRFTRVVGGGEVTAVVDTPDRHAIACAVGGTDGNTLYMLTSTTLGDRADSRTVMGAAVETVPV</sequence>
<dbReference type="InterPro" id="IPR005511">
    <property type="entry name" value="SMP-30"/>
</dbReference>
<dbReference type="PRINTS" id="PR01790">
    <property type="entry name" value="SMP30FAMILY"/>
</dbReference>
<accession>A0A318HCW7</accession>
<dbReference type="GO" id="GO:0016787">
    <property type="term" value="F:hydrolase activity"/>
    <property type="evidence" value="ECO:0007669"/>
    <property type="project" value="UniProtKB-KW"/>
</dbReference>
<feature type="domain" description="SMP-30/Gluconolactonase/LRE-like region" evidence="5">
    <location>
        <begin position="15"/>
        <end position="250"/>
    </location>
</feature>
<reference evidence="7" key="1">
    <citation type="submission" date="2018-05" db="EMBL/GenBank/DDBJ databases">
        <authorList>
            <person name="Deangelis K."/>
            <person name="Huntemann M."/>
            <person name="Clum A."/>
            <person name="Pillay M."/>
            <person name="Palaniappan K."/>
            <person name="Varghese N."/>
            <person name="Mikhailova N."/>
            <person name="Stamatis D."/>
            <person name="Reddy T."/>
            <person name="Daum C."/>
            <person name="Shapiro N."/>
            <person name="Ivanova N."/>
            <person name="Kyrpides N."/>
            <person name="Woyke T."/>
        </authorList>
    </citation>
    <scope>NUCLEOTIDE SEQUENCE [LARGE SCALE GENOMIC DNA]</scope>
    <source>
        <strain evidence="7">GAS496</strain>
    </source>
</reference>
<dbReference type="PANTHER" id="PTHR47572">
    <property type="entry name" value="LIPOPROTEIN-RELATED"/>
    <property type="match status" value="1"/>
</dbReference>
<feature type="binding site" evidence="4">
    <location>
        <position position="146"/>
    </location>
    <ligand>
        <name>a divalent metal cation</name>
        <dbReference type="ChEBI" id="CHEBI:60240"/>
    </ligand>
</feature>
<reference evidence="6 7" key="2">
    <citation type="submission" date="2018-06" db="EMBL/GenBank/DDBJ databases">
        <title>Sequencing of bacterial isolates from soil warming experiment in Harvard Forest, Massachusetts, USA.</title>
        <authorList>
            <person name="Deangelis K.PhD."/>
        </authorList>
    </citation>
    <scope>NUCLEOTIDE SEQUENCE [LARGE SCALE GENOMIC DNA]</scope>
    <source>
        <strain evidence="6 7">GAS496</strain>
    </source>
</reference>